<evidence type="ECO:0000313" key="2">
    <source>
        <dbReference type="Proteomes" id="UP001330812"/>
    </source>
</evidence>
<dbReference type="EMBL" id="CP142149">
    <property type="protein sequence ID" value="WSE32470.1"/>
    <property type="molecule type" value="Genomic_DNA"/>
</dbReference>
<evidence type="ECO:0000313" key="1">
    <source>
        <dbReference type="EMBL" id="WSE32470.1"/>
    </source>
</evidence>
<keyword evidence="2" id="KW-1185">Reference proteome</keyword>
<dbReference type="InterPro" id="IPR016024">
    <property type="entry name" value="ARM-type_fold"/>
</dbReference>
<name>A0ABZ1IGA4_9PSEU</name>
<dbReference type="Gene3D" id="1.25.10.10">
    <property type="entry name" value="Leucine-rich Repeat Variant"/>
    <property type="match status" value="1"/>
</dbReference>
<dbReference type="InterPro" id="IPR011989">
    <property type="entry name" value="ARM-like"/>
</dbReference>
<sequence>MDDEARRAVVAALIRLAESPDHRDRAEAGRGLAGFAERPEAVAPLVTLVLDEKNTFVTRATAQALLRRQDPAGFAVVAAALSAAGPGHADWIGTAVHDVFGVSAEDRDSAVAACTTLGRTADEQVRRGVDLVIELLAESDPIVHTARRD</sequence>
<organism evidence="1 2">
    <name type="scientific">Amycolatopsis rhabdoformis</name>
    <dbReference type="NCBI Taxonomy" id="1448059"/>
    <lineage>
        <taxon>Bacteria</taxon>
        <taxon>Bacillati</taxon>
        <taxon>Actinomycetota</taxon>
        <taxon>Actinomycetes</taxon>
        <taxon>Pseudonocardiales</taxon>
        <taxon>Pseudonocardiaceae</taxon>
        <taxon>Amycolatopsis</taxon>
    </lineage>
</organism>
<dbReference type="RefSeq" id="WP_326835277.1">
    <property type="nucleotide sequence ID" value="NZ_CP142149.1"/>
</dbReference>
<protein>
    <recommendedName>
        <fullName evidence="3">HEAT repeat domain-containing protein</fullName>
    </recommendedName>
</protein>
<accession>A0ABZ1IGA4</accession>
<proteinExistence type="predicted"/>
<gene>
    <name evidence="1" type="ORF">VSH64_10175</name>
</gene>
<reference evidence="1 2" key="1">
    <citation type="journal article" date="2015" name="Int. J. Syst. Evol. Microbiol.">
        <title>Amycolatopsis rhabdoformis sp. nov., an actinomycete isolated from a tropical forest soil.</title>
        <authorList>
            <person name="Souza W.R."/>
            <person name="Silva R.E."/>
            <person name="Goodfellow M."/>
            <person name="Busarakam K."/>
            <person name="Figueiro F.S."/>
            <person name="Ferreira D."/>
            <person name="Rodrigues-Filho E."/>
            <person name="Moraes L.A.B."/>
            <person name="Zucchi T.D."/>
        </authorList>
    </citation>
    <scope>NUCLEOTIDE SEQUENCE [LARGE SCALE GENOMIC DNA]</scope>
    <source>
        <strain evidence="1 2">NCIMB 14900</strain>
    </source>
</reference>
<dbReference type="SUPFAM" id="SSF48371">
    <property type="entry name" value="ARM repeat"/>
    <property type="match status" value="1"/>
</dbReference>
<evidence type="ECO:0008006" key="3">
    <source>
        <dbReference type="Google" id="ProtNLM"/>
    </source>
</evidence>
<dbReference type="Proteomes" id="UP001330812">
    <property type="component" value="Chromosome"/>
</dbReference>